<dbReference type="GO" id="GO:0043495">
    <property type="term" value="F:protein-membrane adaptor activity"/>
    <property type="evidence" value="ECO:0007669"/>
    <property type="project" value="TreeGrafter"/>
</dbReference>
<dbReference type="InterPro" id="IPR012919">
    <property type="entry name" value="SUN_dom"/>
</dbReference>
<name>A0A843W5G9_COLES</name>
<dbReference type="GO" id="GO:0005635">
    <property type="term" value="C:nuclear envelope"/>
    <property type="evidence" value="ECO:0007669"/>
    <property type="project" value="TreeGrafter"/>
</dbReference>
<evidence type="ECO:0000256" key="6">
    <source>
        <dbReference type="SAM" id="MobiDB-lite"/>
    </source>
</evidence>
<sequence>MSASTVAITANPTANNAHLVLDPDPKRWTRRRQVAVAENKSTAGVVVVGRYSGSSGDEVVHEKNPGCSRRGDAVLQGPEELSPPKKSPIEAATVPSRRKKSTLNPENPGWPTVFCILFLLVTVVLWLGWFIWRYGDDLFKSSKIPLSAMPFSVADLEGRISDAEASMRATERMMQDELQNLDTQLVSEIDNLRGGLMDQIKEKNEIFSKGLEKLERKVDSLGSSLADIRDSSFFIQEELGGLSKDGQSSEKEGTGWSLDEIRIHARDVVLREIERHAADGLGKVDYALASGGARVVWHSEPYDLGMSSWIPMGKGRNGIHTNAHKMLEPSFGEPGQCFPLRGNTGFVEIQLRTAIILDSVTLEHVAKSVAYDRSSAPRDCRISAWFEPPGGAGDDDRSTGIKRMPPVMEFTYDLEKSNAQTFNMVMAGTGVINMVRFDFSSNHGSSSHTCIYRLRVHGHDPKSLVTMAVQA</sequence>
<evidence type="ECO:0000256" key="1">
    <source>
        <dbReference type="ARBA" id="ARBA00004370"/>
    </source>
</evidence>
<evidence type="ECO:0000313" key="10">
    <source>
        <dbReference type="Proteomes" id="UP000652761"/>
    </source>
</evidence>
<evidence type="ECO:0000256" key="3">
    <source>
        <dbReference type="ARBA" id="ARBA00022989"/>
    </source>
</evidence>
<reference evidence="9" key="1">
    <citation type="submission" date="2017-07" db="EMBL/GenBank/DDBJ databases">
        <title>Taro Niue Genome Assembly and Annotation.</title>
        <authorList>
            <person name="Atibalentja N."/>
            <person name="Keating K."/>
            <person name="Fields C.J."/>
        </authorList>
    </citation>
    <scope>NUCLEOTIDE SEQUENCE</scope>
    <source>
        <strain evidence="9">Niue_2</strain>
        <tissue evidence="9">Leaf</tissue>
    </source>
</reference>
<accession>A0A843W5G9</accession>
<dbReference type="PROSITE" id="PS51469">
    <property type="entry name" value="SUN"/>
    <property type="match status" value="1"/>
</dbReference>
<evidence type="ECO:0000256" key="7">
    <source>
        <dbReference type="SAM" id="Phobius"/>
    </source>
</evidence>
<proteinExistence type="predicted"/>
<dbReference type="EMBL" id="NMUH01002478">
    <property type="protein sequence ID" value="MQM00225.1"/>
    <property type="molecule type" value="Genomic_DNA"/>
</dbReference>
<organism evidence="9 10">
    <name type="scientific">Colocasia esculenta</name>
    <name type="common">Wild taro</name>
    <name type="synonym">Arum esculentum</name>
    <dbReference type="NCBI Taxonomy" id="4460"/>
    <lineage>
        <taxon>Eukaryota</taxon>
        <taxon>Viridiplantae</taxon>
        <taxon>Streptophyta</taxon>
        <taxon>Embryophyta</taxon>
        <taxon>Tracheophyta</taxon>
        <taxon>Spermatophyta</taxon>
        <taxon>Magnoliopsida</taxon>
        <taxon>Liliopsida</taxon>
        <taxon>Araceae</taxon>
        <taxon>Aroideae</taxon>
        <taxon>Colocasieae</taxon>
        <taxon>Colocasia</taxon>
    </lineage>
</organism>
<keyword evidence="10" id="KW-1185">Reference proteome</keyword>
<feature type="region of interest" description="Disordered" evidence="6">
    <location>
        <begin position="75"/>
        <end position="104"/>
    </location>
</feature>
<dbReference type="InterPro" id="IPR045119">
    <property type="entry name" value="SUN1-5"/>
</dbReference>
<evidence type="ECO:0000256" key="4">
    <source>
        <dbReference type="ARBA" id="ARBA00023136"/>
    </source>
</evidence>
<dbReference type="OrthoDB" id="342281at2759"/>
<feature type="domain" description="SUN" evidence="8">
    <location>
        <begin position="281"/>
        <end position="461"/>
    </location>
</feature>
<keyword evidence="3 7" id="KW-1133">Transmembrane helix</keyword>
<dbReference type="PANTHER" id="PTHR12911:SF8">
    <property type="entry name" value="KLAROID PROTEIN-RELATED"/>
    <property type="match status" value="1"/>
</dbReference>
<keyword evidence="2 7" id="KW-0812">Transmembrane</keyword>
<dbReference type="Proteomes" id="UP000652761">
    <property type="component" value="Unassembled WGS sequence"/>
</dbReference>
<dbReference type="Gene3D" id="2.60.120.260">
    <property type="entry name" value="Galactose-binding domain-like"/>
    <property type="match status" value="1"/>
</dbReference>
<dbReference type="Pfam" id="PF07738">
    <property type="entry name" value="Sad1_UNC"/>
    <property type="match status" value="1"/>
</dbReference>
<protein>
    <recommendedName>
        <fullName evidence="8">SUN domain-containing protein</fullName>
    </recommendedName>
</protein>
<feature type="coiled-coil region" evidence="5">
    <location>
        <begin position="153"/>
        <end position="231"/>
    </location>
</feature>
<keyword evidence="4 7" id="KW-0472">Membrane</keyword>
<feature type="transmembrane region" description="Helical" evidence="7">
    <location>
        <begin position="110"/>
        <end position="132"/>
    </location>
</feature>
<evidence type="ECO:0000313" key="9">
    <source>
        <dbReference type="EMBL" id="MQM00225.1"/>
    </source>
</evidence>
<comment type="caution">
    <text evidence="9">The sequence shown here is derived from an EMBL/GenBank/DDBJ whole genome shotgun (WGS) entry which is preliminary data.</text>
</comment>
<evidence type="ECO:0000256" key="2">
    <source>
        <dbReference type="ARBA" id="ARBA00022692"/>
    </source>
</evidence>
<gene>
    <name evidence="9" type="ORF">Taro_032967</name>
</gene>
<evidence type="ECO:0000256" key="5">
    <source>
        <dbReference type="SAM" id="Coils"/>
    </source>
</evidence>
<evidence type="ECO:0000259" key="8">
    <source>
        <dbReference type="PROSITE" id="PS51469"/>
    </source>
</evidence>
<dbReference type="AlphaFoldDB" id="A0A843W5G9"/>
<comment type="subcellular location">
    <subcellularLocation>
        <location evidence="1">Membrane</location>
    </subcellularLocation>
</comment>
<dbReference type="PANTHER" id="PTHR12911">
    <property type="entry name" value="SAD1/UNC-84-LIKE PROTEIN-RELATED"/>
    <property type="match status" value="1"/>
</dbReference>
<dbReference type="SMR" id="A0A843W5G9"/>
<dbReference type="GO" id="GO:0016020">
    <property type="term" value="C:membrane"/>
    <property type="evidence" value="ECO:0007669"/>
    <property type="project" value="UniProtKB-SubCell"/>
</dbReference>
<keyword evidence="5" id="KW-0175">Coiled coil</keyword>